<feature type="transmembrane region" description="Helical" evidence="6">
    <location>
        <begin position="118"/>
        <end position="140"/>
    </location>
</feature>
<feature type="transmembrane region" description="Helical" evidence="6">
    <location>
        <begin position="90"/>
        <end position="111"/>
    </location>
</feature>
<dbReference type="RefSeq" id="WP_223258302.1">
    <property type="nucleotide sequence ID" value="NZ_MCIF01000002.1"/>
</dbReference>
<dbReference type="PANTHER" id="PTHR40277:SF1">
    <property type="entry name" value="BLL5419 PROTEIN"/>
    <property type="match status" value="1"/>
</dbReference>
<keyword evidence="8" id="KW-1185">Reference proteome</keyword>
<feature type="transmembrane region" description="Helical" evidence="6">
    <location>
        <begin position="216"/>
        <end position="241"/>
    </location>
</feature>
<gene>
    <name evidence="7" type="ORF">A4R35_11500</name>
</gene>
<evidence type="ECO:0008006" key="9">
    <source>
        <dbReference type="Google" id="ProtNLM"/>
    </source>
</evidence>
<evidence type="ECO:0000256" key="4">
    <source>
        <dbReference type="ARBA" id="ARBA00022989"/>
    </source>
</evidence>
<keyword evidence="5 6" id="KW-0472">Membrane</keyword>
<evidence type="ECO:0000313" key="7">
    <source>
        <dbReference type="EMBL" id="RAQ96159.1"/>
    </source>
</evidence>
<evidence type="ECO:0000256" key="3">
    <source>
        <dbReference type="ARBA" id="ARBA00022692"/>
    </source>
</evidence>
<evidence type="ECO:0000256" key="6">
    <source>
        <dbReference type="SAM" id="Phobius"/>
    </source>
</evidence>
<comment type="caution">
    <text evidence="7">The sequence shown here is derived from an EMBL/GenBank/DDBJ whole genome shotgun (WGS) entry which is preliminary data.</text>
</comment>
<dbReference type="Pfam" id="PF03706">
    <property type="entry name" value="LPG_synthase_TM"/>
    <property type="match status" value="1"/>
</dbReference>
<dbReference type="GO" id="GO:0005886">
    <property type="term" value="C:plasma membrane"/>
    <property type="evidence" value="ECO:0007669"/>
    <property type="project" value="UniProtKB-SubCell"/>
</dbReference>
<dbReference type="InterPro" id="IPR022791">
    <property type="entry name" value="L-PG_synthase/AglD"/>
</dbReference>
<dbReference type="Proteomes" id="UP000248706">
    <property type="component" value="Unassembled WGS sequence"/>
</dbReference>
<keyword evidence="2" id="KW-1003">Cell membrane</keyword>
<dbReference type="AlphaFoldDB" id="A0A328VGQ6"/>
<comment type="subcellular location">
    <subcellularLocation>
        <location evidence="1">Cell membrane</location>
        <topology evidence="1">Multi-pass membrane protein</topology>
    </subcellularLocation>
</comment>
<feature type="transmembrane region" description="Helical" evidence="6">
    <location>
        <begin position="50"/>
        <end position="70"/>
    </location>
</feature>
<evidence type="ECO:0000313" key="8">
    <source>
        <dbReference type="Proteomes" id="UP000248706"/>
    </source>
</evidence>
<proteinExistence type="predicted"/>
<organism evidence="7 8">
    <name type="scientific">Thermogemmatispora tikiterensis</name>
    <dbReference type="NCBI Taxonomy" id="1825093"/>
    <lineage>
        <taxon>Bacteria</taxon>
        <taxon>Bacillati</taxon>
        <taxon>Chloroflexota</taxon>
        <taxon>Ktedonobacteria</taxon>
        <taxon>Thermogemmatisporales</taxon>
        <taxon>Thermogemmatisporaceae</taxon>
        <taxon>Thermogemmatispora</taxon>
    </lineage>
</organism>
<keyword evidence="3 6" id="KW-0812">Transmembrane</keyword>
<accession>A0A328VGQ6</accession>
<name>A0A328VGQ6_9CHLR</name>
<sequence>MGLARGQVSCACLLLGGSSGLLCVVISAYQWRALLLAQGRRLDLAELIRLYLIGLAFSHCLPLGIGSDAVKTLYSGRVLGSYPLAAATLALARLLGLLALSLLLGGVLCIWRQLLPAPLGAVAATASLMVTLALACLLGITRLTSKRQWPAWLAKAGGWSCSLYGKGVAAVQAALTTLVARPSSFLAALGFSLCFWVMAALNYYSYGLALDIHLPLPCYLVAIPLVALAAALPLSLCNGLGIREGTLVAILALYHVPVSKALFLAACVDAQGVLLALGGWLAYVWQRREGK</sequence>
<protein>
    <recommendedName>
        <fullName evidence="9">Lysylphosphatidylglycerol synthetase</fullName>
    </recommendedName>
</protein>
<dbReference type="EMBL" id="MCIF01000002">
    <property type="protein sequence ID" value="RAQ96159.1"/>
    <property type="molecule type" value="Genomic_DNA"/>
</dbReference>
<evidence type="ECO:0000256" key="2">
    <source>
        <dbReference type="ARBA" id="ARBA00022475"/>
    </source>
</evidence>
<feature type="transmembrane region" description="Helical" evidence="6">
    <location>
        <begin position="261"/>
        <end position="285"/>
    </location>
</feature>
<evidence type="ECO:0000256" key="1">
    <source>
        <dbReference type="ARBA" id="ARBA00004651"/>
    </source>
</evidence>
<feature type="transmembrane region" description="Helical" evidence="6">
    <location>
        <begin position="6"/>
        <end position="29"/>
    </location>
</feature>
<feature type="transmembrane region" description="Helical" evidence="6">
    <location>
        <begin position="185"/>
        <end position="204"/>
    </location>
</feature>
<dbReference type="PANTHER" id="PTHR40277">
    <property type="entry name" value="BLL5419 PROTEIN"/>
    <property type="match status" value="1"/>
</dbReference>
<keyword evidence="4 6" id="KW-1133">Transmembrane helix</keyword>
<evidence type="ECO:0000256" key="5">
    <source>
        <dbReference type="ARBA" id="ARBA00023136"/>
    </source>
</evidence>
<reference evidence="7 8" key="1">
    <citation type="submission" date="2016-08" db="EMBL/GenBank/DDBJ databases">
        <title>Analysis of Carbohydrate Active Enzymes in Thermogemmatispora T81 Reveals Carbohydrate Degradation Ability.</title>
        <authorList>
            <person name="Tomazini A."/>
            <person name="Lal S."/>
            <person name="Stott M."/>
            <person name="Henrissat B."/>
            <person name="Polikarpov I."/>
            <person name="Sparling R."/>
            <person name="Levin D.B."/>
        </authorList>
    </citation>
    <scope>NUCLEOTIDE SEQUENCE [LARGE SCALE GENOMIC DNA]</scope>
    <source>
        <strain evidence="7 8">T81</strain>
    </source>
</reference>